<feature type="modified residue" description="N6-(pyridoxal phosphate)lysine" evidence="2 3">
    <location>
        <position position="35"/>
    </location>
</feature>
<dbReference type="GO" id="GO:0030170">
    <property type="term" value="F:pyridoxal phosphate binding"/>
    <property type="evidence" value="ECO:0007669"/>
    <property type="project" value="UniProtKB-UniRule"/>
</dbReference>
<evidence type="ECO:0000256" key="2">
    <source>
        <dbReference type="HAMAP-Rule" id="MF_02087"/>
    </source>
</evidence>
<dbReference type="CDD" id="cd00635">
    <property type="entry name" value="PLPDE_III_YBL036c_like"/>
    <property type="match status" value="1"/>
</dbReference>
<dbReference type="PANTHER" id="PTHR10146:SF14">
    <property type="entry name" value="PYRIDOXAL PHOSPHATE HOMEOSTASIS PROTEIN"/>
    <property type="match status" value="1"/>
</dbReference>
<evidence type="ECO:0000313" key="7">
    <source>
        <dbReference type="Proteomes" id="UP000214689"/>
    </source>
</evidence>
<dbReference type="PIRSF" id="PIRSF004848">
    <property type="entry name" value="YBL036c_PLPDEIII"/>
    <property type="match status" value="1"/>
</dbReference>
<keyword evidence="7" id="KW-1185">Reference proteome</keyword>
<accession>A0A223AU23</accession>
<dbReference type="InterPro" id="IPR001608">
    <property type="entry name" value="Ala_racemase_N"/>
</dbReference>
<evidence type="ECO:0000256" key="4">
    <source>
        <dbReference type="RuleBase" id="RU004514"/>
    </source>
</evidence>
<dbReference type="NCBIfam" id="TIGR00044">
    <property type="entry name" value="YggS family pyridoxal phosphate-dependent enzyme"/>
    <property type="match status" value="1"/>
</dbReference>
<evidence type="ECO:0000256" key="1">
    <source>
        <dbReference type="ARBA" id="ARBA00022898"/>
    </source>
</evidence>
<dbReference type="HAMAP" id="MF_02087">
    <property type="entry name" value="PLP_homeostasis"/>
    <property type="match status" value="1"/>
</dbReference>
<name>A0A223AU23_9FIRM</name>
<dbReference type="InterPro" id="IPR029066">
    <property type="entry name" value="PLP-binding_barrel"/>
</dbReference>
<keyword evidence="1 2" id="KW-0663">Pyridoxal phosphate</keyword>
<proteinExistence type="inferred from homology"/>
<dbReference type="Proteomes" id="UP000214689">
    <property type="component" value="Chromosome"/>
</dbReference>
<dbReference type="InterPro" id="IPR011078">
    <property type="entry name" value="PyrdxlP_homeostasis"/>
</dbReference>
<dbReference type="SUPFAM" id="SSF51419">
    <property type="entry name" value="PLP-binding barrel"/>
    <property type="match status" value="1"/>
</dbReference>
<comment type="similarity">
    <text evidence="2 4">Belongs to the pyridoxal phosphate-binding protein YggS/PROSC family.</text>
</comment>
<dbReference type="Gene3D" id="3.20.20.10">
    <property type="entry name" value="Alanine racemase"/>
    <property type="match status" value="1"/>
</dbReference>
<feature type="domain" description="Alanine racemase N-terminal" evidence="5">
    <location>
        <begin position="27"/>
        <end position="229"/>
    </location>
</feature>
<dbReference type="PANTHER" id="PTHR10146">
    <property type="entry name" value="PROLINE SYNTHETASE CO-TRANSCRIBED BACTERIAL HOMOLOG PROTEIN"/>
    <property type="match status" value="1"/>
</dbReference>
<protein>
    <recommendedName>
        <fullName evidence="2">Pyridoxal phosphate homeostasis protein</fullName>
        <shortName evidence="2">PLP homeostasis protein</shortName>
    </recommendedName>
</protein>
<dbReference type="OrthoDB" id="9804072at2"/>
<gene>
    <name evidence="6" type="ORF">AXF17_08645</name>
</gene>
<dbReference type="EMBL" id="CP016199">
    <property type="protein sequence ID" value="ASS38452.1"/>
    <property type="molecule type" value="Genomic_DNA"/>
</dbReference>
<evidence type="ECO:0000256" key="3">
    <source>
        <dbReference type="PIRSR" id="PIRSR004848-1"/>
    </source>
</evidence>
<comment type="cofactor">
    <cofactor evidence="3">
        <name>pyridoxal 5'-phosphate</name>
        <dbReference type="ChEBI" id="CHEBI:597326"/>
    </cofactor>
</comment>
<reference evidence="7" key="1">
    <citation type="submission" date="2016-05" db="EMBL/GenBank/DDBJ databases">
        <authorList>
            <person name="Holder M.E."/>
            <person name="Ajami N.J."/>
            <person name="Petrosino J.F."/>
        </authorList>
    </citation>
    <scope>NUCLEOTIDE SEQUENCE [LARGE SCALE GENOMIC DNA]</scope>
    <source>
        <strain evidence="7">ATCC 700696</strain>
    </source>
</reference>
<dbReference type="FunFam" id="3.20.20.10:FF:000018">
    <property type="entry name" value="Pyridoxal phosphate homeostasis protein"/>
    <property type="match status" value="1"/>
</dbReference>
<dbReference type="AlphaFoldDB" id="A0A223AU23"/>
<comment type="function">
    <text evidence="2">Pyridoxal 5'-phosphate (PLP)-binding protein, which is involved in PLP homeostasis.</text>
</comment>
<sequence>MSIKDNYLEILRRKGEAAKRSGRDPEDVTLLAVTKKHESDELQEALDAGATDFGENKVQELLSKYDEVHPERWHLIGHLQTNKVRQIIDKVTMIHSVDSLKLAREINKRAAAKDIVMDILIEINLAEEDSKTGISKGEVKELIEFITSECDSVRVRGIMCIPPRVDEPEDSRVYFKETKSIFDNLKELDLPKDRAHIDTLSMGMSADFEIAIEEGSTIVRVGSLIFGQRNYR</sequence>
<evidence type="ECO:0000259" key="5">
    <source>
        <dbReference type="Pfam" id="PF01168"/>
    </source>
</evidence>
<evidence type="ECO:0000313" key="6">
    <source>
        <dbReference type="EMBL" id="ASS38452.1"/>
    </source>
</evidence>
<organism evidence="6 7">
    <name type="scientific">Mogibacterium pumilum</name>
    <dbReference type="NCBI Taxonomy" id="86332"/>
    <lineage>
        <taxon>Bacteria</taxon>
        <taxon>Bacillati</taxon>
        <taxon>Bacillota</taxon>
        <taxon>Clostridia</taxon>
        <taxon>Peptostreptococcales</taxon>
        <taxon>Anaerovoracaceae</taxon>
        <taxon>Mogibacterium</taxon>
    </lineage>
</organism>
<dbReference type="RefSeq" id="WP_094234689.1">
    <property type="nucleotide sequence ID" value="NZ_CP016199.1"/>
</dbReference>
<dbReference type="Pfam" id="PF01168">
    <property type="entry name" value="Ala_racemase_N"/>
    <property type="match status" value="1"/>
</dbReference>